<reference evidence="9" key="3">
    <citation type="submission" date="2018-03" db="EMBL/GenBank/DDBJ databases">
        <authorList>
            <person name="Naushad S."/>
        </authorList>
    </citation>
    <scope>NUCLEOTIDE SEQUENCE</scope>
    <source>
        <strain evidence="9">SNUC 1409</strain>
    </source>
</reference>
<keyword evidence="2 6" id="KW-1003">Cell membrane</keyword>
<dbReference type="AlphaFoldDB" id="A0A2K4DNV0"/>
<evidence type="ECO:0000256" key="6">
    <source>
        <dbReference type="RuleBase" id="RU366058"/>
    </source>
</evidence>
<evidence type="ECO:0000256" key="5">
    <source>
        <dbReference type="ARBA" id="ARBA00023136"/>
    </source>
</evidence>
<feature type="transmembrane region" description="Helical" evidence="6">
    <location>
        <begin position="130"/>
        <end position="150"/>
    </location>
</feature>
<keyword evidence="3 6" id="KW-0812">Transmembrane</keyword>
<evidence type="ECO:0000256" key="4">
    <source>
        <dbReference type="ARBA" id="ARBA00022989"/>
    </source>
</evidence>
<dbReference type="Pfam" id="PF09335">
    <property type="entry name" value="VTT_dom"/>
    <property type="match status" value="1"/>
</dbReference>
<protein>
    <recommendedName>
        <fullName evidence="6">TVP38/TMEM64 family membrane protein</fullName>
    </recommendedName>
</protein>
<evidence type="ECO:0000313" key="10">
    <source>
        <dbReference type="EMBL" id="PTF16654.1"/>
    </source>
</evidence>
<dbReference type="PANTHER" id="PTHR12677:SF55">
    <property type="entry name" value="UNDECAPRENYL PHOSPHATE TRANSPORTER SAOUHSC_00901-RELATED"/>
    <property type="match status" value="1"/>
</dbReference>
<dbReference type="EMBL" id="PYZI01000016">
    <property type="protein sequence ID" value="PTF13033.1"/>
    <property type="molecule type" value="Genomic_DNA"/>
</dbReference>
<dbReference type="EMBL" id="PYZL01000023">
    <property type="protein sequence ID" value="PTE73654.1"/>
    <property type="molecule type" value="Genomic_DNA"/>
</dbReference>
<organism evidence="8 12">
    <name type="scientific">Staphylococcus devriesei</name>
    <dbReference type="NCBI Taxonomy" id="586733"/>
    <lineage>
        <taxon>Bacteria</taxon>
        <taxon>Bacillati</taxon>
        <taxon>Bacillota</taxon>
        <taxon>Bacilli</taxon>
        <taxon>Bacillales</taxon>
        <taxon>Staphylococcaceae</taxon>
        <taxon>Staphylococcus</taxon>
    </lineage>
</organism>
<evidence type="ECO:0000313" key="12">
    <source>
        <dbReference type="Proteomes" id="UP000242547"/>
    </source>
</evidence>
<sequence length="190" mass="22050">MFHQIEQWFNLLQDLGYFAGFILLYFRAIVPVLPLTLYVILNVHAYGFLVGTIISWLGIVAGTFTVFFFCRKFVNAKFMQQIRTRKSVERLIHFIDRQGLLPIFILMCFPFTPNTLVNFVASLSHIKAKYYFVILLVSKLISITFIAVMGRSVTTFFTHPIRAITLVLITIALWFVGKKVERHFMGINKE</sequence>
<evidence type="ECO:0000256" key="3">
    <source>
        <dbReference type="ARBA" id="ARBA00022692"/>
    </source>
</evidence>
<feature type="domain" description="VTT" evidence="7">
    <location>
        <begin position="33"/>
        <end position="151"/>
    </location>
</feature>
<evidence type="ECO:0000256" key="2">
    <source>
        <dbReference type="ARBA" id="ARBA00022475"/>
    </source>
</evidence>
<feature type="transmembrane region" description="Helical" evidence="6">
    <location>
        <begin position="100"/>
        <end position="123"/>
    </location>
</feature>
<keyword evidence="4 6" id="KW-1133">Transmembrane helix</keyword>
<evidence type="ECO:0000313" key="13">
    <source>
        <dbReference type="Proteomes" id="UP000243350"/>
    </source>
</evidence>
<dbReference type="InterPro" id="IPR032816">
    <property type="entry name" value="VTT_dom"/>
</dbReference>
<reference evidence="11 12" key="1">
    <citation type="journal article" date="2016" name="Front. Microbiol.">
        <title>Comprehensive Phylogenetic Analysis of Bovine Non-aureus Staphylococci Species Based on Whole-Genome Sequencing.</title>
        <authorList>
            <person name="Naushad S."/>
            <person name="Barkema H.W."/>
            <person name="Luby C."/>
            <person name="Condas L.A."/>
            <person name="Nobrega D.B."/>
            <person name="Carson D.A."/>
            <person name="De Buck J."/>
        </authorList>
    </citation>
    <scope>NUCLEOTIDE SEQUENCE [LARGE SCALE GENOMIC DNA]</scope>
    <source>
        <strain evidence="9 11">SNUC 1409</strain>
        <strain evidence="10 13">SNUC 4143</strain>
        <strain evidence="8 12">SNUC 761</strain>
    </source>
</reference>
<comment type="caution">
    <text evidence="8">The sequence shown here is derived from an EMBL/GenBank/DDBJ whole genome shotgun (WGS) entry which is preliminary data.</text>
</comment>
<dbReference type="GO" id="GO:0005886">
    <property type="term" value="C:plasma membrane"/>
    <property type="evidence" value="ECO:0007669"/>
    <property type="project" value="UniProtKB-SubCell"/>
</dbReference>
<proteinExistence type="inferred from homology"/>
<reference evidence="8" key="2">
    <citation type="submission" date="2018-03" db="EMBL/GenBank/DDBJ databases">
        <authorList>
            <person name="Keele B.F."/>
        </authorList>
    </citation>
    <scope>NUCLEOTIDE SEQUENCE</scope>
    <source>
        <strain evidence="10">SNUC 4143</strain>
        <strain evidence="8">SNUC 761</strain>
    </source>
</reference>
<evidence type="ECO:0000259" key="7">
    <source>
        <dbReference type="Pfam" id="PF09335"/>
    </source>
</evidence>
<dbReference type="Proteomes" id="UP000242088">
    <property type="component" value="Unassembled WGS sequence"/>
</dbReference>
<accession>A0A2K4DNV0</accession>
<gene>
    <name evidence="8" type="ORF">BUY44_05025</name>
    <name evidence="9" type="ORF">BUY47_10855</name>
    <name evidence="10" type="ORF">BUY48_01350</name>
</gene>
<evidence type="ECO:0000313" key="8">
    <source>
        <dbReference type="EMBL" id="PTE73654.1"/>
    </source>
</evidence>
<dbReference type="EMBL" id="PYZH01000004">
    <property type="protein sequence ID" value="PTF16654.1"/>
    <property type="molecule type" value="Genomic_DNA"/>
</dbReference>
<dbReference type="PANTHER" id="PTHR12677">
    <property type="entry name" value="GOLGI APPARATUS MEMBRANE PROTEIN TVP38-RELATED"/>
    <property type="match status" value="1"/>
</dbReference>
<dbReference type="Proteomes" id="UP000243350">
    <property type="component" value="Unassembled WGS sequence"/>
</dbReference>
<evidence type="ECO:0000313" key="11">
    <source>
        <dbReference type="Proteomes" id="UP000242088"/>
    </source>
</evidence>
<feature type="transmembrane region" description="Helical" evidence="6">
    <location>
        <begin position="15"/>
        <end position="41"/>
    </location>
</feature>
<dbReference type="OrthoDB" id="1651121at2"/>
<name>A0A2K4DNV0_9STAP</name>
<dbReference type="GeneID" id="48888472"/>
<comment type="subcellular location">
    <subcellularLocation>
        <location evidence="1 6">Cell membrane</location>
        <topology evidence="1 6">Multi-pass membrane protein</topology>
    </subcellularLocation>
</comment>
<feature type="transmembrane region" description="Helical" evidence="6">
    <location>
        <begin position="156"/>
        <end position="176"/>
    </location>
</feature>
<evidence type="ECO:0000313" key="9">
    <source>
        <dbReference type="EMBL" id="PTF13033.1"/>
    </source>
</evidence>
<feature type="transmembrane region" description="Helical" evidence="6">
    <location>
        <begin position="48"/>
        <end position="69"/>
    </location>
</feature>
<keyword evidence="5 6" id="KW-0472">Membrane</keyword>
<evidence type="ECO:0000256" key="1">
    <source>
        <dbReference type="ARBA" id="ARBA00004651"/>
    </source>
</evidence>
<dbReference type="InterPro" id="IPR015414">
    <property type="entry name" value="TMEM64"/>
</dbReference>
<keyword evidence="11" id="KW-1185">Reference proteome</keyword>
<dbReference type="Proteomes" id="UP000242547">
    <property type="component" value="Unassembled WGS sequence"/>
</dbReference>
<comment type="similarity">
    <text evidence="6">Belongs to the TVP38/TMEM64 family.</text>
</comment>
<dbReference type="RefSeq" id="WP_103166375.1">
    <property type="nucleotide sequence ID" value="NZ_CP130489.1"/>
</dbReference>